<proteinExistence type="predicted"/>
<sequence>MSVLKLNSYNQFIRTLKGDLHNIFVYDYMDDPNVFEMIHASIYASEPLSITTHVITTVRIQKPPIII</sequence>
<accession>A0AAV2D4N2</accession>
<gene>
    <name evidence="1" type="ORF">LTRI10_LOCUS10024</name>
</gene>
<dbReference type="EMBL" id="OZ034814">
    <property type="protein sequence ID" value="CAL1363666.1"/>
    <property type="molecule type" value="Genomic_DNA"/>
</dbReference>
<name>A0AAV2D4N2_9ROSI</name>
<organism evidence="1 2">
    <name type="scientific">Linum trigynum</name>
    <dbReference type="NCBI Taxonomy" id="586398"/>
    <lineage>
        <taxon>Eukaryota</taxon>
        <taxon>Viridiplantae</taxon>
        <taxon>Streptophyta</taxon>
        <taxon>Embryophyta</taxon>
        <taxon>Tracheophyta</taxon>
        <taxon>Spermatophyta</taxon>
        <taxon>Magnoliopsida</taxon>
        <taxon>eudicotyledons</taxon>
        <taxon>Gunneridae</taxon>
        <taxon>Pentapetalae</taxon>
        <taxon>rosids</taxon>
        <taxon>fabids</taxon>
        <taxon>Malpighiales</taxon>
        <taxon>Linaceae</taxon>
        <taxon>Linum</taxon>
    </lineage>
</organism>
<evidence type="ECO:0000313" key="1">
    <source>
        <dbReference type="EMBL" id="CAL1363666.1"/>
    </source>
</evidence>
<reference evidence="1 2" key="1">
    <citation type="submission" date="2024-04" db="EMBL/GenBank/DDBJ databases">
        <authorList>
            <person name="Fracassetti M."/>
        </authorList>
    </citation>
    <scope>NUCLEOTIDE SEQUENCE [LARGE SCALE GENOMIC DNA]</scope>
</reference>
<dbReference type="Proteomes" id="UP001497516">
    <property type="component" value="Chromosome 10"/>
</dbReference>
<protein>
    <submittedName>
        <fullName evidence="1">Uncharacterized protein</fullName>
    </submittedName>
</protein>
<dbReference type="AlphaFoldDB" id="A0AAV2D4N2"/>
<keyword evidence="2" id="KW-1185">Reference proteome</keyword>
<evidence type="ECO:0000313" key="2">
    <source>
        <dbReference type="Proteomes" id="UP001497516"/>
    </source>
</evidence>